<gene>
    <name evidence="1" type="ORF">HHU12_18060</name>
</gene>
<dbReference type="Gene3D" id="3.40.390.70">
    <property type="match status" value="1"/>
</dbReference>
<sequence length="281" mass="33448">MKVSFFILCFFISYTTFGQKKVGKDIGIWTIENGKLIENQTYDNTLGTKYWVFIKNLLPETMLNKYVKRLRIYTDGEEGDLGGMTQMNESNKDWQLEIDIADLSFEETDKKKIIDYQHTLIHEFGHLLTLNNTQVEPSEDEYQDESKGYLTSEGYAKKDSYLGLFVSKFWPNEILFQWDKIDMIRNQRKRENKLFDFYLNAPDMFVTDYAAESPEEDIAESWTYFVMDDIQEKGTLREQKVSFFYAFPELVAYREEIRKKLKYIPEDYLKSFKVSYIDDKN</sequence>
<evidence type="ECO:0000313" key="2">
    <source>
        <dbReference type="Proteomes" id="UP000576082"/>
    </source>
</evidence>
<proteinExistence type="predicted"/>
<comment type="caution">
    <text evidence="1">The sequence shown here is derived from an EMBL/GenBank/DDBJ whole genome shotgun (WGS) entry which is preliminary data.</text>
</comment>
<organism evidence="1 2">
    <name type="scientific">Flammeovirga aprica JL-4</name>
    <dbReference type="NCBI Taxonomy" id="694437"/>
    <lineage>
        <taxon>Bacteria</taxon>
        <taxon>Pseudomonadati</taxon>
        <taxon>Bacteroidota</taxon>
        <taxon>Cytophagia</taxon>
        <taxon>Cytophagales</taxon>
        <taxon>Flammeovirgaceae</taxon>
        <taxon>Flammeovirga</taxon>
    </lineage>
</organism>
<name>A0A7X9XAR5_9BACT</name>
<reference evidence="1 2" key="1">
    <citation type="submission" date="2020-04" db="EMBL/GenBank/DDBJ databases">
        <title>Flammeovirga sp. SR4, a novel species isolated from seawater.</title>
        <authorList>
            <person name="Wang X."/>
        </authorList>
    </citation>
    <scope>NUCLEOTIDE SEQUENCE [LARGE SCALE GENOMIC DNA]</scope>
    <source>
        <strain evidence="1 2">ATCC 23126</strain>
    </source>
</reference>
<dbReference type="RefSeq" id="WP_169658137.1">
    <property type="nucleotide sequence ID" value="NZ_JABANE010000050.1"/>
</dbReference>
<keyword evidence="2" id="KW-1185">Reference proteome</keyword>
<dbReference type="EMBL" id="JABANE010000050">
    <property type="protein sequence ID" value="NME69883.1"/>
    <property type="molecule type" value="Genomic_DNA"/>
</dbReference>
<dbReference type="Proteomes" id="UP000576082">
    <property type="component" value="Unassembled WGS sequence"/>
</dbReference>
<protein>
    <submittedName>
        <fullName evidence="1">Uncharacterized protein</fullName>
    </submittedName>
</protein>
<dbReference type="AlphaFoldDB" id="A0A7X9XAR5"/>
<accession>A0A7X9XAR5</accession>
<dbReference type="SUPFAM" id="SSF55486">
    <property type="entry name" value="Metalloproteases ('zincins'), catalytic domain"/>
    <property type="match status" value="1"/>
</dbReference>
<evidence type="ECO:0000313" key="1">
    <source>
        <dbReference type="EMBL" id="NME69883.1"/>
    </source>
</evidence>